<proteinExistence type="predicted"/>
<name>Q1I8H4_PSEE4</name>
<dbReference type="HOGENOM" id="CLU_370416_0_0_6"/>
<dbReference type="Proteomes" id="UP000000658">
    <property type="component" value="Chromosome"/>
</dbReference>
<protein>
    <submittedName>
        <fullName evidence="1">Uncharacterized protein</fullName>
    </submittedName>
</protein>
<dbReference type="STRING" id="384676.PSEEN3299"/>
<accession>Q1I8H4</accession>
<gene>
    <name evidence="1" type="ordered locus">PSEEN3299</name>
</gene>
<dbReference type="KEGG" id="pen:PSEEN3299"/>
<dbReference type="GeneID" id="32806387"/>
<sequence>MDTVRLMSRLSEYTDADILKIITDEEYVRISGSHRNGASVHELKHKCGMVSWKNSKTLLSNKRGCAFIPCHPRGVLSLLHIRSIARAYGIDDVRHERQDEMPLDRLVISAKDPLSWHKGDDVMRQSWNTVRARALSAKGGTFFQADDTRRRAPAKVLEPTQLAQLCASRGLVPPSRAPARRITKAIYVHIACGEEVPLRFNELLDWQEGKCRHCNPPQVALLASFRAFLDDMQMEFPGSLKLMKGREQVDRVQKVVIRCQLCGGQNAARSYDHVRYRGFTYCDNTTCDNGYPAQDITHQDEAYYIRVLQDAGVDNLAQAQRRFPRAMRHLSSVSRRNGDETAKNKYLAVCQALAFATNARPADYTEDELVVAFEAAISAGAMNIGHIRAALPAGINNFITRRMAAGDAVHHRVLERIGFAFKREHEIQTLDDALTFIRDKGCASWSEFVSRFPGATESTINAGLKDGVMAEFGWKALVNHSRLSDEALLERVATLCRDEAISSLSQLERAHGSLLRNIRERELTERMCERQGFEQVSNWQGMRFDELLAFLRDCAYTSSSDWHGSSSGSYKYAVAQDWLQDLSTQMGWGKYKSLSGSRYDSLPETVVANLLHLFDYRYRAHPAIHQFPGFGGGRSTGDFQLEDPLLWVEVWAYGVDETAPRGMFEDYPARRRYKEAMYLANDMPLCGIEGGLFYRNWRIHGIQYPRGLSGFVRHVCDRLTRHGYPVTYSTELLHTLRVSVSSQSDSPAIEL</sequence>
<dbReference type="OrthoDB" id="7107756at2"/>
<reference evidence="1 2" key="1">
    <citation type="journal article" date="2006" name="Nat. Biotechnol.">
        <title>Complete genome sequence of the entomopathogenic and metabolically versatile soil bacterium Pseudomonas entomophila.</title>
        <authorList>
            <person name="Vodovar N."/>
            <person name="Vallenet D."/>
            <person name="Cruveiller S."/>
            <person name="Rouy Z."/>
            <person name="Barbe V."/>
            <person name="Acosta C."/>
            <person name="Cattolico L."/>
            <person name="Jubin C."/>
            <person name="Lajus A."/>
            <person name="Segurens B."/>
            <person name="Vacherie B."/>
            <person name="Wincker P."/>
            <person name="Weissenbach J."/>
            <person name="Lemaitre B."/>
            <person name="Medigue C."/>
            <person name="Boccard F."/>
        </authorList>
    </citation>
    <scope>NUCLEOTIDE SEQUENCE [LARGE SCALE GENOMIC DNA]</scope>
    <source>
        <strain evidence="1 2">L48</strain>
    </source>
</reference>
<dbReference type="RefSeq" id="WP_011534441.1">
    <property type="nucleotide sequence ID" value="NC_008027.1"/>
</dbReference>
<organism evidence="1 2">
    <name type="scientific">Pseudomonas entomophila (strain L48)</name>
    <dbReference type="NCBI Taxonomy" id="384676"/>
    <lineage>
        <taxon>Bacteria</taxon>
        <taxon>Pseudomonadati</taxon>
        <taxon>Pseudomonadota</taxon>
        <taxon>Gammaproteobacteria</taxon>
        <taxon>Pseudomonadales</taxon>
        <taxon>Pseudomonadaceae</taxon>
        <taxon>Pseudomonas</taxon>
    </lineage>
</organism>
<evidence type="ECO:0000313" key="2">
    <source>
        <dbReference type="Proteomes" id="UP000000658"/>
    </source>
</evidence>
<dbReference type="EMBL" id="CT573326">
    <property type="protein sequence ID" value="CAK16054.1"/>
    <property type="molecule type" value="Genomic_DNA"/>
</dbReference>
<evidence type="ECO:0000313" key="1">
    <source>
        <dbReference type="EMBL" id="CAK16054.1"/>
    </source>
</evidence>
<dbReference type="AlphaFoldDB" id="Q1I8H4"/>